<evidence type="ECO:0008006" key="2">
    <source>
        <dbReference type="Google" id="ProtNLM"/>
    </source>
</evidence>
<comment type="caution">
    <text evidence="1">The sequence shown here is derived from an EMBL/GenBank/DDBJ whole genome shotgun (WGS) entry which is preliminary data.</text>
</comment>
<protein>
    <recommendedName>
        <fullName evidence="2">Calcineurin-like phosphoesterase domain-containing protein</fullName>
    </recommendedName>
</protein>
<name>A0A0F9MNF9_9ZZZZ</name>
<dbReference type="AlphaFoldDB" id="A0A0F9MNF9"/>
<proteinExistence type="predicted"/>
<sequence>MQVKTVEIPYKWSEEFHLYTPTDDHMGTKHHAGKALGKQIEDIKKDKRGLWIHLADKGEFITPSDPRWDVDVIEDWVKPDNIAECQTKHWCDVYAPIQKQCIGLLEGNHEDSIRTHSHVDVQANICERFGVDDLGYSCFIRFIFHRKNSKESHSFTGFFTHGSGCAITKGAKLNRLERVMEAFDADLYALGHMHDLITDSKPYLTLDSRNRIKQKEKVGAVAGCYFTTYSQAVRASYGEKKNYPPTAVGTVMFTIKPLKGEVTVSVA</sequence>
<gene>
    <name evidence="1" type="ORF">LCGC14_1132670</name>
</gene>
<organism evidence="1">
    <name type="scientific">marine sediment metagenome</name>
    <dbReference type="NCBI Taxonomy" id="412755"/>
    <lineage>
        <taxon>unclassified sequences</taxon>
        <taxon>metagenomes</taxon>
        <taxon>ecological metagenomes</taxon>
    </lineage>
</organism>
<reference evidence="1" key="1">
    <citation type="journal article" date="2015" name="Nature">
        <title>Complex archaea that bridge the gap between prokaryotes and eukaryotes.</title>
        <authorList>
            <person name="Spang A."/>
            <person name="Saw J.H."/>
            <person name="Jorgensen S.L."/>
            <person name="Zaremba-Niedzwiedzka K."/>
            <person name="Martijn J."/>
            <person name="Lind A.E."/>
            <person name="van Eijk R."/>
            <person name="Schleper C."/>
            <person name="Guy L."/>
            <person name="Ettema T.J."/>
        </authorList>
    </citation>
    <scope>NUCLEOTIDE SEQUENCE</scope>
</reference>
<accession>A0A0F9MNF9</accession>
<evidence type="ECO:0000313" key="1">
    <source>
        <dbReference type="EMBL" id="KKN00937.1"/>
    </source>
</evidence>
<dbReference type="EMBL" id="LAZR01005317">
    <property type="protein sequence ID" value="KKN00937.1"/>
    <property type="molecule type" value="Genomic_DNA"/>
</dbReference>